<feature type="compositionally biased region" description="Low complexity" evidence="1">
    <location>
        <begin position="34"/>
        <end position="46"/>
    </location>
</feature>
<gene>
    <name evidence="5" type="primary">C21H14orf132</name>
</gene>
<keyword evidence="4" id="KW-1185">Reference proteome</keyword>
<evidence type="ECO:0000313" key="4">
    <source>
        <dbReference type="Proteomes" id="UP001652663"/>
    </source>
</evidence>
<feature type="region of interest" description="Disordered" evidence="1">
    <location>
        <begin position="120"/>
        <end position="212"/>
    </location>
</feature>
<accession>A0ABM4R913</accession>
<dbReference type="RefSeq" id="XP_070632036.1">
    <property type="nucleotide sequence ID" value="XM_070775935.1"/>
</dbReference>
<proteinExistence type="predicted"/>
<dbReference type="GeneID" id="109575566"/>
<evidence type="ECO:0000256" key="3">
    <source>
        <dbReference type="SAM" id="SignalP"/>
    </source>
</evidence>
<feature type="chain" id="PRO_5045782738" evidence="3">
    <location>
        <begin position="17"/>
        <end position="339"/>
    </location>
</feature>
<evidence type="ECO:0000256" key="1">
    <source>
        <dbReference type="SAM" id="MobiDB-lite"/>
    </source>
</evidence>
<protein>
    <submittedName>
        <fullName evidence="5">Uncharacterized protein C14orf132 homolog</fullName>
    </submittedName>
</protein>
<evidence type="ECO:0000313" key="5">
    <source>
        <dbReference type="RefSeq" id="XP_070632036.1"/>
    </source>
</evidence>
<feature type="region of interest" description="Disordered" evidence="1">
    <location>
        <begin position="34"/>
        <end position="66"/>
    </location>
</feature>
<feature type="compositionally biased region" description="Low complexity" evidence="1">
    <location>
        <begin position="128"/>
        <end position="138"/>
    </location>
</feature>
<dbReference type="Proteomes" id="UP001652663">
    <property type="component" value="Chromosome 21"/>
</dbReference>
<feature type="compositionally biased region" description="Pro residues" evidence="1">
    <location>
        <begin position="170"/>
        <end position="193"/>
    </location>
</feature>
<evidence type="ECO:0000256" key="2">
    <source>
        <dbReference type="SAM" id="Phobius"/>
    </source>
</evidence>
<reference evidence="5" key="1">
    <citation type="submission" date="2025-08" db="UniProtKB">
        <authorList>
            <consortium name="RefSeq"/>
        </authorList>
    </citation>
    <scope>IDENTIFICATION</scope>
    <source>
        <tissue evidence="5">Blood</tissue>
    </source>
</reference>
<sequence length="339" mass="35147">MAYRVSLLFLQIPVLGEVCVPLSKATPTGQLCRQLDQNQQQQQQQGLGTGGSTVKPPSDQLQSPQDTGLWAQGWHKNLLTLTLASQPHKSPAGRPWGLGATARGRVPRALDSDSALALARTRHGTSGLSRPLCPLLRTPPRREASGSAPGVPPSPALGGGAGSGHVEGSPVPPPSPSPAPPPGSKPPTRPPPAESSEPEQGTARARDRPPPPSCRGCLAVSRTPARCVAFSGQLCGRLDSSGSDSEDSSAGGSSDTMDLSFMAAQLPMMGGAFMDSPNEDFSTEYSLFNSSTNVHAASNGQGQPEEPPRSSNDAVLLWIAIIATLGNIVVVGVVYAFTF</sequence>
<feature type="region of interest" description="Disordered" evidence="1">
    <location>
        <begin position="236"/>
        <end position="256"/>
    </location>
</feature>
<name>A0ABM4R913_BOSIN</name>
<organism evidence="4 5">
    <name type="scientific">Bos indicus</name>
    <name type="common">Zebu</name>
    <dbReference type="NCBI Taxonomy" id="9915"/>
    <lineage>
        <taxon>Eukaryota</taxon>
        <taxon>Metazoa</taxon>
        <taxon>Chordata</taxon>
        <taxon>Craniata</taxon>
        <taxon>Vertebrata</taxon>
        <taxon>Euteleostomi</taxon>
        <taxon>Mammalia</taxon>
        <taxon>Eutheria</taxon>
        <taxon>Laurasiatheria</taxon>
        <taxon>Artiodactyla</taxon>
        <taxon>Ruminantia</taxon>
        <taxon>Pecora</taxon>
        <taxon>Bovidae</taxon>
        <taxon>Bovinae</taxon>
        <taxon>Bos</taxon>
    </lineage>
</organism>
<feature type="signal peptide" evidence="3">
    <location>
        <begin position="1"/>
        <end position="16"/>
    </location>
</feature>
<feature type="compositionally biased region" description="Low complexity" evidence="1">
    <location>
        <begin position="239"/>
        <end position="255"/>
    </location>
</feature>
<keyword evidence="3" id="KW-0732">Signal</keyword>
<keyword evidence="2" id="KW-1133">Transmembrane helix</keyword>
<keyword evidence="2" id="KW-0812">Transmembrane</keyword>
<feature type="transmembrane region" description="Helical" evidence="2">
    <location>
        <begin position="315"/>
        <end position="337"/>
    </location>
</feature>
<keyword evidence="2" id="KW-0472">Membrane</keyword>